<organism evidence="2 3">
    <name type="scientific">Paenibacillus cremeus</name>
    <dbReference type="NCBI Taxonomy" id="2163881"/>
    <lineage>
        <taxon>Bacteria</taxon>
        <taxon>Bacillati</taxon>
        <taxon>Bacillota</taxon>
        <taxon>Bacilli</taxon>
        <taxon>Bacillales</taxon>
        <taxon>Paenibacillaceae</taxon>
        <taxon>Paenibacillus</taxon>
    </lineage>
</organism>
<evidence type="ECO:0000313" key="3">
    <source>
        <dbReference type="Proteomes" id="UP000317036"/>
    </source>
</evidence>
<proteinExistence type="predicted"/>
<dbReference type="EMBL" id="VNJI01000021">
    <property type="protein sequence ID" value="TVY08679.1"/>
    <property type="molecule type" value="Genomic_DNA"/>
</dbReference>
<comment type="caution">
    <text evidence="2">The sequence shown here is derived from an EMBL/GenBank/DDBJ whole genome shotgun (WGS) entry which is preliminary data.</text>
</comment>
<dbReference type="InterPro" id="IPR025874">
    <property type="entry name" value="DZR"/>
</dbReference>
<keyword evidence="3" id="KW-1185">Reference proteome</keyword>
<sequence length="170" mass="18571">MNLTLISWEACPMSFFDKMKQGASEAAKKAQQTVEISKLRLQVAAKEKDIEKEYTLIGEAIYKGYAAGDWKKQEQDVSAHCGQIDQLKADIQALELKVQEAKNEKICRCGKVLAREVKFCPACGNRFADPPPAEAPAAGVLQTICALCQTPNDVGAKFCANCGTTMQHDS</sequence>
<dbReference type="Proteomes" id="UP000317036">
    <property type="component" value="Unassembled WGS sequence"/>
</dbReference>
<feature type="domain" description="DZANK-type" evidence="1">
    <location>
        <begin position="108"/>
        <end position="163"/>
    </location>
</feature>
<reference evidence="2 3" key="1">
    <citation type="submission" date="2019-07" db="EMBL/GenBank/DDBJ databases">
        <authorList>
            <person name="Kim J."/>
        </authorList>
    </citation>
    <scope>NUCLEOTIDE SEQUENCE [LARGE SCALE GENOMIC DNA]</scope>
    <source>
        <strain evidence="2 3">JC52</strain>
    </source>
</reference>
<evidence type="ECO:0000259" key="1">
    <source>
        <dbReference type="Pfam" id="PF12773"/>
    </source>
</evidence>
<gene>
    <name evidence="2" type="ORF">FPZ49_17820</name>
</gene>
<accession>A0A559K979</accession>
<name>A0A559K979_9BACL</name>
<dbReference type="Pfam" id="PF12773">
    <property type="entry name" value="DZR"/>
    <property type="match status" value="1"/>
</dbReference>
<dbReference type="AlphaFoldDB" id="A0A559K979"/>
<dbReference type="OrthoDB" id="2066200at2"/>
<evidence type="ECO:0000313" key="2">
    <source>
        <dbReference type="EMBL" id="TVY08679.1"/>
    </source>
</evidence>
<protein>
    <submittedName>
        <fullName evidence="2">Zinc ribbon domain-containing protein</fullName>
    </submittedName>
</protein>